<dbReference type="FunFam" id="3.20.20.70:FF:000059">
    <property type="entry name" value="N-ethylmaleimide reductase, FMN-linked"/>
    <property type="match status" value="1"/>
</dbReference>
<accession>A0A142JJ89</accession>
<dbReference type="Gene3D" id="3.20.20.70">
    <property type="entry name" value="Aldolase class I"/>
    <property type="match status" value="1"/>
</dbReference>
<evidence type="ECO:0000313" key="6">
    <source>
        <dbReference type="Proteomes" id="UP000075238"/>
    </source>
</evidence>
<proteinExistence type="inferred from homology"/>
<evidence type="ECO:0000256" key="1">
    <source>
        <dbReference type="ARBA" id="ARBA00001917"/>
    </source>
</evidence>
<comment type="cofactor">
    <cofactor evidence="1">
        <name>FMN</name>
        <dbReference type="ChEBI" id="CHEBI:58210"/>
    </cofactor>
</comment>
<evidence type="ECO:0000256" key="2">
    <source>
        <dbReference type="ARBA" id="ARBA00005979"/>
    </source>
</evidence>
<dbReference type="InterPro" id="IPR045247">
    <property type="entry name" value="Oye-like"/>
</dbReference>
<reference evidence="5 6" key="1">
    <citation type="submission" date="2016-03" db="EMBL/GenBank/DDBJ databases">
        <title>Complete genome sequence of a novel chlorpyrifos degrading bacterium, Cupriavidus nantongensis sp. X1.</title>
        <authorList>
            <person name="Fang L."/>
        </authorList>
    </citation>
    <scope>NUCLEOTIDE SEQUENCE [LARGE SCALE GENOMIC DNA]</scope>
    <source>
        <strain evidence="5 6">X1</strain>
    </source>
</reference>
<gene>
    <name evidence="5" type="ORF">A2G96_10545</name>
</gene>
<dbReference type="GO" id="GO:0005829">
    <property type="term" value="C:cytosol"/>
    <property type="evidence" value="ECO:0007669"/>
    <property type="project" value="TreeGrafter"/>
</dbReference>
<keyword evidence="6" id="KW-1185">Reference proteome</keyword>
<dbReference type="STRING" id="1796606.A2G96_10545"/>
<dbReference type="OrthoDB" id="8985337at2"/>
<dbReference type="AlphaFoldDB" id="A0A142JJ89"/>
<dbReference type="RefSeq" id="WP_062799055.1">
    <property type="nucleotide sequence ID" value="NZ_CP014844.1"/>
</dbReference>
<dbReference type="GO" id="GO:0016628">
    <property type="term" value="F:oxidoreductase activity, acting on the CH-CH group of donors, NAD or NADP as acceptor"/>
    <property type="evidence" value="ECO:0007669"/>
    <property type="project" value="UniProtKB-ARBA"/>
</dbReference>
<evidence type="ECO:0000259" key="4">
    <source>
        <dbReference type="Pfam" id="PF00724"/>
    </source>
</evidence>
<keyword evidence="3" id="KW-0560">Oxidoreductase</keyword>
<dbReference type="InterPro" id="IPR001155">
    <property type="entry name" value="OxRdtase_FMN_N"/>
</dbReference>
<evidence type="ECO:0000256" key="3">
    <source>
        <dbReference type="ARBA" id="ARBA00023002"/>
    </source>
</evidence>
<dbReference type="Pfam" id="PF00724">
    <property type="entry name" value="Oxidored_FMN"/>
    <property type="match status" value="1"/>
</dbReference>
<name>A0A142JJ89_9BURK</name>
<dbReference type="PANTHER" id="PTHR22893">
    <property type="entry name" value="NADH OXIDOREDUCTASE-RELATED"/>
    <property type="match status" value="1"/>
</dbReference>
<comment type="similarity">
    <text evidence="2">Belongs to the NADH:flavin oxidoreductase/NADH oxidase family.</text>
</comment>
<dbReference type="GO" id="GO:0010181">
    <property type="term" value="F:FMN binding"/>
    <property type="evidence" value="ECO:0007669"/>
    <property type="project" value="InterPro"/>
</dbReference>
<organism evidence="5 6">
    <name type="scientific">Cupriavidus nantongensis</name>
    <dbReference type="NCBI Taxonomy" id="1796606"/>
    <lineage>
        <taxon>Bacteria</taxon>
        <taxon>Pseudomonadati</taxon>
        <taxon>Pseudomonadota</taxon>
        <taxon>Betaproteobacteria</taxon>
        <taxon>Burkholderiales</taxon>
        <taxon>Burkholderiaceae</taxon>
        <taxon>Cupriavidus</taxon>
    </lineage>
</organism>
<dbReference type="EMBL" id="CP014844">
    <property type="protein sequence ID" value="AMR78151.1"/>
    <property type="molecule type" value="Genomic_DNA"/>
</dbReference>
<sequence>MTTIWDPVRVGRMTLKHRLAMSPLTRSRALADGTPGPLAAEYYAQRASLGLLITEGTQPSEDGQGFPNSPGIHTEAHVAGWRKVAEAVHAKGGHLFIQLMHAGRTSHPANTPHGRQAVAPSAIAPNVELYTPSGMLPVPVPRALTQVELLATVSDFRRAAAMAVEAGADGVEIHGANGYLIQQFLAPNANTRMDNYGGSIPNRIRFAMEVAAAVSAEIGADRTAIRLSPGSRLGGIDEGEHYGDVYRHLVGELAKLDLAYLHLAHGGDESLLKDIRAIWRGILLVNRINRPIDAVGKDIEAGLADMAPIGRWALANPDAVDRLRAGEPMNEADQGTFYGGGAEGYTDYPRLTTSNVAARVA</sequence>
<dbReference type="PANTHER" id="PTHR22893:SF91">
    <property type="entry name" value="NADPH DEHYDROGENASE 2-RELATED"/>
    <property type="match status" value="1"/>
</dbReference>
<dbReference type="InterPro" id="IPR013785">
    <property type="entry name" value="Aldolase_TIM"/>
</dbReference>
<dbReference type="CDD" id="cd02933">
    <property type="entry name" value="OYE_like_FMN"/>
    <property type="match status" value="1"/>
</dbReference>
<feature type="domain" description="NADH:flavin oxidoreductase/NADH oxidase N-terminal" evidence="4">
    <location>
        <begin position="4"/>
        <end position="328"/>
    </location>
</feature>
<evidence type="ECO:0000313" key="5">
    <source>
        <dbReference type="EMBL" id="AMR78151.1"/>
    </source>
</evidence>
<dbReference type="Proteomes" id="UP000075238">
    <property type="component" value="Chromosome 1"/>
</dbReference>
<protein>
    <submittedName>
        <fullName evidence="5">Alkene reductase</fullName>
    </submittedName>
</protein>
<dbReference type="SUPFAM" id="SSF51395">
    <property type="entry name" value="FMN-linked oxidoreductases"/>
    <property type="match status" value="1"/>
</dbReference>
<dbReference type="KEGG" id="cnan:A2G96_10545"/>